<dbReference type="InterPro" id="IPR013785">
    <property type="entry name" value="Aldolase_TIM"/>
</dbReference>
<dbReference type="Gene3D" id="3.20.20.70">
    <property type="entry name" value="Aldolase class I"/>
    <property type="match status" value="1"/>
</dbReference>
<dbReference type="GO" id="GO:0016491">
    <property type="term" value="F:oxidoreductase activity"/>
    <property type="evidence" value="ECO:0007669"/>
    <property type="project" value="InterPro"/>
</dbReference>
<feature type="domain" description="FMN-dependent dehydrogenase" evidence="12">
    <location>
        <begin position="179"/>
        <end position="343"/>
    </location>
</feature>
<dbReference type="GO" id="GO:0010181">
    <property type="term" value="F:FMN binding"/>
    <property type="evidence" value="ECO:0007669"/>
    <property type="project" value="UniProtKB-UniRule"/>
</dbReference>
<feature type="binding site" evidence="11">
    <location>
        <position position="225"/>
    </location>
    <ligand>
        <name>FMN</name>
        <dbReference type="ChEBI" id="CHEBI:58210"/>
    </ligand>
</feature>
<comment type="function">
    <text evidence="11">Involved in the biosynthesis of isoprenoids. Catalyzes the 1,3-allylic rearrangement of the homoallylic substrate isopentenyl (IPP) to its allylic isomer, dimethylallyl diphosphate (DMAPP).</text>
</comment>
<evidence type="ECO:0000256" key="5">
    <source>
        <dbReference type="ARBA" id="ARBA00022723"/>
    </source>
</evidence>
<feature type="binding site" evidence="11">
    <location>
        <begin position="9"/>
        <end position="10"/>
    </location>
    <ligand>
        <name>substrate</name>
    </ligand>
</feature>
<dbReference type="GO" id="GO:0008299">
    <property type="term" value="P:isoprenoid biosynthetic process"/>
    <property type="evidence" value="ECO:0007669"/>
    <property type="project" value="UniProtKB-UniRule"/>
</dbReference>
<keyword evidence="8 11" id="KW-0414">Isoprene biosynthesis</keyword>
<keyword evidence="9 11" id="KW-0413">Isomerase</keyword>
<dbReference type="GO" id="GO:0005737">
    <property type="term" value="C:cytoplasm"/>
    <property type="evidence" value="ECO:0007669"/>
    <property type="project" value="UniProtKB-SubCell"/>
</dbReference>
<dbReference type="HAMAP" id="MF_00354">
    <property type="entry name" value="Idi_2"/>
    <property type="match status" value="1"/>
</dbReference>
<keyword evidence="3 11" id="KW-0285">Flavoprotein</keyword>
<keyword evidence="4 11" id="KW-0288">FMN</keyword>
<feature type="binding site" evidence="11">
    <location>
        <position position="195"/>
    </location>
    <ligand>
        <name>FMN</name>
        <dbReference type="ChEBI" id="CHEBI:58210"/>
    </ligand>
</feature>
<evidence type="ECO:0000313" key="13">
    <source>
        <dbReference type="EMBL" id="OJX61349.1"/>
    </source>
</evidence>
<evidence type="ECO:0000256" key="7">
    <source>
        <dbReference type="ARBA" id="ARBA00022857"/>
    </source>
</evidence>
<dbReference type="AlphaFoldDB" id="A0A1M3L784"/>
<dbReference type="PIRSF" id="PIRSF003314">
    <property type="entry name" value="IPP_isomerase"/>
    <property type="match status" value="1"/>
</dbReference>
<comment type="caution">
    <text evidence="11">Lacks conserved residue(s) required for the propagation of feature annotation.</text>
</comment>
<dbReference type="GO" id="GO:0004452">
    <property type="term" value="F:isopentenyl-diphosphate delta-isomerase activity"/>
    <property type="evidence" value="ECO:0007669"/>
    <property type="project" value="UniProtKB-UniRule"/>
</dbReference>
<dbReference type="InterPro" id="IPR011179">
    <property type="entry name" value="IPdP_isomerase"/>
</dbReference>
<feature type="domain" description="FMN-dependent dehydrogenase" evidence="12">
    <location>
        <begin position="5"/>
        <end position="107"/>
    </location>
</feature>
<gene>
    <name evidence="11" type="primary">fni</name>
    <name evidence="13" type="ORF">BGO89_00315</name>
</gene>
<keyword evidence="2 11" id="KW-0963">Cytoplasm</keyword>
<evidence type="ECO:0000256" key="1">
    <source>
        <dbReference type="ARBA" id="ARBA00001917"/>
    </source>
</evidence>
<organism evidence="13 14">
    <name type="scientific">Candidatus Kapaibacterium thiocyanatum</name>
    <dbReference type="NCBI Taxonomy" id="1895771"/>
    <lineage>
        <taxon>Bacteria</taxon>
        <taxon>Pseudomonadati</taxon>
        <taxon>Candidatus Kapaibacteriota</taxon>
        <taxon>Candidatus Kapaibacteriia</taxon>
        <taxon>Candidatus Kapaibacteriales</taxon>
        <taxon>Candidatus Kapaibacteriaceae</taxon>
        <taxon>Candidatus Kapaibacterium</taxon>
    </lineage>
</organism>
<dbReference type="STRING" id="1895771.BGO89_00315"/>
<feature type="binding site" evidence="11">
    <location>
        <begin position="98"/>
        <end position="100"/>
    </location>
    <ligand>
        <name>substrate</name>
    </ligand>
</feature>
<keyword evidence="7 11" id="KW-0521">NADP</keyword>
<evidence type="ECO:0000259" key="12">
    <source>
        <dbReference type="Pfam" id="PF01070"/>
    </source>
</evidence>
<evidence type="ECO:0000256" key="10">
    <source>
        <dbReference type="ARBA" id="ARBA00025810"/>
    </source>
</evidence>
<dbReference type="GO" id="GO:0000287">
    <property type="term" value="F:magnesium ion binding"/>
    <property type="evidence" value="ECO:0007669"/>
    <property type="project" value="UniProtKB-UniRule"/>
</dbReference>
<proteinExistence type="inferred from homology"/>
<feature type="binding site" evidence="11">
    <location>
        <position position="67"/>
    </location>
    <ligand>
        <name>FMN</name>
        <dbReference type="ChEBI" id="CHEBI:58210"/>
    </ligand>
</feature>
<feature type="binding site" evidence="11">
    <location>
        <begin position="68"/>
        <end position="70"/>
    </location>
    <ligand>
        <name>FMN</name>
        <dbReference type="ChEBI" id="CHEBI:58210"/>
    </ligand>
</feature>
<dbReference type="EMBL" id="MKVH01000002">
    <property type="protein sequence ID" value="OJX61349.1"/>
    <property type="molecule type" value="Genomic_DNA"/>
</dbReference>
<comment type="cofactor">
    <cofactor evidence="11">
        <name>Mg(2+)</name>
        <dbReference type="ChEBI" id="CHEBI:18420"/>
    </cofactor>
</comment>
<evidence type="ECO:0000256" key="6">
    <source>
        <dbReference type="ARBA" id="ARBA00022842"/>
    </source>
</evidence>
<evidence type="ECO:0000256" key="2">
    <source>
        <dbReference type="ARBA" id="ARBA00022490"/>
    </source>
</evidence>
<evidence type="ECO:0000256" key="11">
    <source>
        <dbReference type="HAMAP-Rule" id="MF_00354"/>
    </source>
</evidence>
<evidence type="ECO:0000256" key="3">
    <source>
        <dbReference type="ARBA" id="ARBA00022630"/>
    </source>
</evidence>
<dbReference type="Proteomes" id="UP000184233">
    <property type="component" value="Unassembled WGS sequence"/>
</dbReference>
<feature type="binding site" evidence="11">
    <location>
        <position position="98"/>
    </location>
    <ligand>
        <name>FMN</name>
        <dbReference type="ChEBI" id="CHEBI:58210"/>
    </ligand>
</feature>
<accession>A0A1M3L784</accession>
<comment type="caution">
    <text evidence="13">The sequence shown here is derived from an EMBL/GenBank/DDBJ whole genome shotgun (WGS) entry which is preliminary data.</text>
</comment>
<dbReference type="InterPro" id="IPR000262">
    <property type="entry name" value="FMN-dep_DH"/>
</dbReference>
<dbReference type="SUPFAM" id="SSF51395">
    <property type="entry name" value="FMN-linked oxidoreductases"/>
    <property type="match status" value="1"/>
</dbReference>
<comment type="subcellular location">
    <subcellularLocation>
        <location evidence="11">Cytoplasm</location>
    </subcellularLocation>
</comment>
<dbReference type="PANTHER" id="PTHR43665">
    <property type="entry name" value="ISOPENTENYL-DIPHOSPHATE DELTA-ISOMERASE"/>
    <property type="match status" value="1"/>
</dbReference>
<keyword evidence="6 11" id="KW-0460">Magnesium</keyword>
<feature type="binding site" evidence="11">
    <location>
        <position position="163"/>
    </location>
    <ligand>
        <name>substrate</name>
    </ligand>
</feature>
<comment type="cofactor">
    <cofactor evidence="1 11">
        <name>FMN</name>
        <dbReference type="ChEBI" id="CHEBI:58210"/>
    </cofactor>
</comment>
<dbReference type="EC" id="5.3.3.2" evidence="11"/>
<dbReference type="CDD" id="cd02811">
    <property type="entry name" value="IDI-2_FMN"/>
    <property type="match status" value="1"/>
</dbReference>
<feature type="binding site" evidence="11">
    <location>
        <begin position="297"/>
        <end position="298"/>
    </location>
    <ligand>
        <name>FMN</name>
        <dbReference type="ChEBI" id="CHEBI:58210"/>
    </ligand>
</feature>
<reference evidence="13 14" key="1">
    <citation type="submission" date="2016-09" db="EMBL/GenBank/DDBJ databases">
        <title>Genome-resolved meta-omics ties microbial dynamics to process performance in biotechnology for thiocyanate degradation.</title>
        <authorList>
            <person name="Kantor R.S."/>
            <person name="Huddy R.J."/>
            <person name="Iyer R."/>
            <person name="Thomas B.C."/>
            <person name="Brown C.T."/>
            <person name="Anantharaman K."/>
            <person name="Tringe S."/>
            <person name="Hettich R.L."/>
            <person name="Harrison S.T."/>
            <person name="Banfield J.F."/>
        </authorList>
    </citation>
    <scope>NUCLEOTIDE SEQUENCE [LARGE SCALE GENOMIC DNA]</scope>
    <source>
        <strain evidence="13">59-99</strain>
    </source>
</reference>
<dbReference type="Pfam" id="PF01070">
    <property type="entry name" value="FMN_dh"/>
    <property type="match status" value="2"/>
</dbReference>
<evidence type="ECO:0000313" key="14">
    <source>
        <dbReference type="Proteomes" id="UP000184233"/>
    </source>
</evidence>
<name>A0A1M3L784_9BACT</name>
<evidence type="ECO:0000256" key="4">
    <source>
        <dbReference type="ARBA" id="ARBA00022643"/>
    </source>
</evidence>
<dbReference type="SMART" id="SM01240">
    <property type="entry name" value="IMPDH"/>
    <property type="match status" value="1"/>
</dbReference>
<dbReference type="NCBIfam" id="TIGR02151">
    <property type="entry name" value="IPP_isom_2"/>
    <property type="match status" value="1"/>
</dbReference>
<dbReference type="PANTHER" id="PTHR43665:SF1">
    <property type="entry name" value="ISOPENTENYL-DIPHOSPHATE DELTA-ISOMERASE"/>
    <property type="match status" value="1"/>
</dbReference>
<comment type="similarity">
    <text evidence="11">Belongs to the IPP isomerase type 2 family.</text>
</comment>
<comment type="subunit">
    <text evidence="10 11">Homooctamer. Dimer of tetramers.</text>
</comment>
<evidence type="ECO:0000256" key="9">
    <source>
        <dbReference type="ARBA" id="ARBA00023235"/>
    </source>
</evidence>
<comment type="catalytic activity">
    <reaction evidence="11">
        <text>isopentenyl diphosphate = dimethylallyl diphosphate</text>
        <dbReference type="Rhea" id="RHEA:23284"/>
        <dbReference type="ChEBI" id="CHEBI:57623"/>
        <dbReference type="ChEBI" id="CHEBI:128769"/>
        <dbReference type="EC" id="5.3.3.2"/>
    </reaction>
</comment>
<feature type="binding site" evidence="11">
    <location>
        <position position="127"/>
    </location>
    <ligand>
        <name>FMN</name>
        <dbReference type="ChEBI" id="CHEBI:58210"/>
    </ligand>
</feature>
<feature type="binding site" evidence="11">
    <location>
        <position position="164"/>
    </location>
    <ligand>
        <name>Mg(2+)</name>
        <dbReference type="ChEBI" id="CHEBI:18420"/>
    </ligand>
</feature>
<comment type="cofactor">
    <cofactor evidence="11">
        <name>NADPH</name>
        <dbReference type="ChEBI" id="CHEBI:57783"/>
    </cofactor>
</comment>
<sequence>MQDHSLPSRKQQHVDLCVNDDVTFRAKTTGLERYELDYDALPEIDLADVTTDISFFGHPCSMPIMITGMTGGYADAERINTMLGEVCDELRIPMGLGSIRAAMVDEAQLPTYASAARPERTFPLVANIGAAQIADWKNTEPRLMHVLDSLGADIVAVHLNPLQELLQPEGEPRFRGVLDGIAALVRGTDRPVIVKEVGAGISGAVARRLVGVGVHGIDVAGAGGTSWAGVEILRRDDGQRMDHLWDVGIPTAECVREVASVLSTVVPRPLLIASGGIMSGTDVAKCIALGADCCGVARPVISAIMNEGVTGAVALLRTLELHLRQWMFLTGSATIADLRHARLRSSA</sequence>
<dbReference type="GO" id="GO:0070402">
    <property type="term" value="F:NADPH binding"/>
    <property type="evidence" value="ECO:0007669"/>
    <property type="project" value="UniProtKB-UniRule"/>
</dbReference>
<evidence type="ECO:0000256" key="8">
    <source>
        <dbReference type="ARBA" id="ARBA00023229"/>
    </source>
</evidence>
<protein>
    <recommendedName>
        <fullName evidence="11">Isopentenyl-diphosphate delta-isomerase</fullName>
        <shortName evidence="11">IPP isomerase</shortName>
        <ecNumber evidence="11">5.3.3.2</ecNumber>
    </recommendedName>
    <alternativeName>
        <fullName evidence="11">Isopentenyl diphosphate:dimethylallyl diphosphate isomerase</fullName>
    </alternativeName>
    <alternativeName>
        <fullName evidence="11">Isopentenyl pyrophosphate isomerase</fullName>
    </alternativeName>
    <alternativeName>
        <fullName evidence="11">Type 2 isopentenyl diphosphate isomerase</fullName>
        <shortName evidence="11">IDI-2</shortName>
    </alternativeName>
</protein>
<keyword evidence="5 11" id="KW-0479">Metal-binding</keyword>